<dbReference type="AlphaFoldDB" id="A0AAV7Y1I3"/>
<feature type="region of interest" description="Disordered" evidence="6">
    <location>
        <begin position="941"/>
        <end position="1008"/>
    </location>
</feature>
<feature type="compositionally biased region" description="Acidic residues" evidence="6">
    <location>
        <begin position="963"/>
        <end position="978"/>
    </location>
</feature>
<dbReference type="EMBL" id="JAPTSV010000001">
    <property type="protein sequence ID" value="KAJ1531440.1"/>
    <property type="molecule type" value="Genomic_DNA"/>
</dbReference>
<feature type="region of interest" description="Disordered" evidence="6">
    <location>
        <begin position="604"/>
        <end position="649"/>
    </location>
</feature>
<comment type="caution">
    <text evidence="8">The sequence shown here is derived from an EMBL/GenBank/DDBJ whole genome shotgun (WGS) entry which is preliminary data.</text>
</comment>
<feature type="region of interest" description="Disordered" evidence="6">
    <location>
        <begin position="665"/>
        <end position="684"/>
    </location>
</feature>
<feature type="compositionally biased region" description="Polar residues" evidence="6">
    <location>
        <begin position="168"/>
        <end position="179"/>
    </location>
</feature>
<sequence>MRVAANLPVADEESSSDVKLDDSSHVPDAKETATLAEQKELFETGDVISKEQNSTEPEDGNEISKESILSPKETLLNDSVCDAGEVSVKVERDSLSSCEEPQCLSDDQKETSLESDAPHDEEINGSSESEASIKDNGSGGSEEFQMDVDLSNVDVKTEVNEDQEKSTDSGIVSEQTSRKVTQKRASEEDLSNSQAKKQCLPDIVCGDANALDLSGIKKDPKEPKIALKPQSLLLSKLQSSLDVDRSKKNLYRDDDSGVRTIDNALPSKTVRRRSSRDDKDTRSTHHQRRSNESGNSSRALERDQVLREMRTRVRSSYKERERAAKEDNSLLRDLLEPERDSVMTDFVDAHSGGVSELDRVSAALEVEIRQLTVEINAKEAEWNDLIRKKKLKEELAMRIQRRKQVLSLTGETDDNLVRRNSFEEDSRPDAKRDSNMDMRHDRRNNHYREVSPKMGEELLAVALRLGSRNVEDYHHRSSGSSPLAVRIQARANELLTGTTPTVERKPSGPLPGLSHMQTPSLLQSQLTKPTDISPSSSQSQFLLQHLQRQRVLMGAVSSTGSACRLSPSVSLSAIPTPTSTSSTLNASLPSAAVHNKSLSRAEKHANAASASRIQRPILPKPSTATSGGHVVSDSTPDGSGKGIGIIGEGRQGPIIDVQSIIADYRSQHPENVPRRGRRMKSSGLVSDSIMASARPGSSSGGGLLSMSLPALGSGSHVRTGSSGSGLHGTAPVDLSELGFVLSSGGGSEGPSRPSSTESSLSGAPSQINPETSSGMYRDILVQFAKMTNANEQNTLSGQGGMLSRPPQSPFTPEVTLHPVVAQGSGPVPVASPVQQSSGSAPTTSLLHGILTKPSNQSSNSGSQSHSKPTTFSPTLARLLTAPERSSSLSAVHHASPVSGLPHYQTTAASNYGSTGPVLLSDLLSGGSSKKARSELTITPVAASSATSNSMQSSLMPNTRDGEDGGDMNGDEGDADTDSDERRLVIDEGDNGESPGTDGRLDRSKSSVPHCQGCNERDAEFVCAGCQRQWYCSRECQIAAWDEHSEQCFPASSDN</sequence>
<feature type="compositionally biased region" description="Basic and acidic residues" evidence="6">
    <location>
        <begin position="155"/>
        <end position="167"/>
    </location>
</feature>
<feature type="region of interest" description="Disordered" evidence="6">
    <location>
        <begin position="792"/>
        <end position="870"/>
    </location>
</feature>
<accession>A0AAV7Y1I3</accession>
<feature type="compositionally biased region" description="Low complexity" evidence="6">
    <location>
        <begin position="749"/>
        <end position="762"/>
    </location>
</feature>
<feature type="compositionally biased region" description="Low complexity" evidence="6">
    <location>
        <begin position="941"/>
        <end position="953"/>
    </location>
</feature>
<feature type="compositionally biased region" description="Basic and acidic residues" evidence="6">
    <location>
        <begin position="248"/>
        <end position="257"/>
    </location>
</feature>
<evidence type="ECO:0000256" key="5">
    <source>
        <dbReference type="SAM" id="Coils"/>
    </source>
</evidence>
<feature type="region of interest" description="Disordered" evidence="6">
    <location>
        <begin position="43"/>
        <end position="71"/>
    </location>
</feature>
<keyword evidence="1" id="KW-0479">Metal-binding</keyword>
<dbReference type="Gene3D" id="6.10.140.2220">
    <property type="match status" value="1"/>
</dbReference>
<keyword evidence="3" id="KW-0862">Zinc</keyword>
<feature type="coiled-coil region" evidence="5">
    <location>
        <begin position="354"/>
        <end position="388"/>
    </location>
</feature>
<dbReference type="InterPro" id="IPR002893">
    <property type="entry name" value="Znf_MYND"/>
</dbReference>
<feature type="compositionally biased region" description="Polar residues" evidence="6">
    <location>
        <begin position="763"/>
        <end position="774"/>
    </location>
</feature>
<gene>
    <name evidence="8" type="ORF">ONE63_000120</name>
</gene>
<evidence type="ECO:0000256" key="2">
    <source>
        <dbReference type="ARBA" id="ARBA00022771"/>
    </source>
</evidence>
<evidence type="ECO:0000256" key="6">
    <source>
        <dbReference type="SAM" id="MobiDB-lite"/>
    </source>
</evidence>
<keyword evidence="2 4" id="KW-0863">Zinc-finger</keyword>
<dbReference type="Proteomes" id="UP001075354">
    <property type="component" value="Chromosome 1"/>
</dbReference>
<feature type="region of interest" description="Disordered" evidence="6">
    <location>
        <begin position="1"/>
        <end position="29"/>
    </location>
</feature>
<evidence type="ECO:0000256" key="3">
    <source>
        <dbReference type="ARBA" id="ARBA00022833"/>
    </source>
</evidence>
<feature type="compositionally biased region" description="Basic and acidic residues" evidence="6">
    <location>
        <begin position="16"/>
        <end position="29"/>
    </location>
</feature>
<feature type="compositionally biased region" description="Polar residues" evidence="6">
    <location>
        <begin position="832"/>
        <end position="845"/>
    </location>
</feature>
<evidence type="ECO:0000256" key="4">
    <source>
        <dbReference type="PROSITE-ProRule" id="PRU00134"/>
    </source>
</evidence>
<name>A0AAV7Y1I3_9NEOP</name>
<feature type="domain" description="MYND-type" evidence="7">
    <location>
        <begin position="1010"/>
        <end position="1047"/>
    </location>
</feature>
<feature type="region of interest" description="Disordered" evidence="6">
    <location>
        <begin position="417"/>
        <end position="449"/>
    </location>
</feature>
<proteinExistence type="predicted"/>
<organism evidence="8 9">
    <name type="scientific">Megalurothrips usitatus</name>
    <name type="common">bean blossom thrips</name>
    <dbReference type="NCBI Taxonomy" id="439358"/>
    <lineage>
        <taxon>Eukaryota</taxon>
        <taxon>Metazoa</taxon>
        <taxon>Ecdysozoa</taxon>
        <taxon>Arthropoda</taxon>
        <taxon>Hexapoda</taxon>
        <taxon>Insecta</taxon>
        <taxon>Pterygota</taxon>
        <taxon>Neoptera</taxon>
        <taxon>Paraneoptera</taxon>
        <taxon>Thysanoptera</taxon>
        <taxon>Terebrantia</taxon>
        <taxon>Thripoidea</taxon>
        <taxon>Thripidae</taxon>
        <taxon>Megalurothrips</taxon>
    </lineage>
</organism>
<evidence type="ECO:0000313" key="8">
    <source>
        <dbReference type="EMBL" id="KAJ1531440.1"/>
    </source>
</evidence>
<feature type="region of interest" description="Disordered" evidence="6">
    <location>
        <begin position="248"/>
        <end position="326"/>
    </location>
</feature>
<evidence type="ECO:0000256" key="1">
    <source>
        <dbReference type="ARBA" id="ARBA00022723"/>
    </source>
</evidence>
<keyword evidence="9" id="KW-1185">Reference proteome</keyword>
<dbReference type="GO" id="GO:0008270">
    <property type="term" value="F:zinc ion binding"/>
    <property type="evidence" value="ECO:0007669"/>
    <property type="project" value="UniProtKB-KW"/>
</dbReference>
<evidence type="ECO:0000259" key="7">
    <source>
        <dbReference type="PROSITE" id="PS50865"/>
    </source>
</evidence>
<feature type="compositionally biased region" description="Basic and acidic residues" evidence="6">
    <location>
        <begin position="106"/>
        <end position="122"/>
    </location>
</feature>
<feature type="compositionally biased region" description="Basic and acidic residues" evidence="6">
    <location>
        <begin position="299"/>
        <end position="326"/>
    </location>
</feature>
<feature type="region of interest" description="Disordered" evidence="6">
    <location>
        <begin position="90"/>
        <end position="199"/>
    </location>
</feature>
<feature type="compositionally biased region" description="Low complexity" evidence="6">
    <location>
        <begin position="854"/>
        <end position="866"/>
    </location>
</feature>
<feature type="compositionally biased region" description="Polar residues" evidence="6">
    <location>
        <begin position="622"/>
        <end position="637"/>
    </location>
</feature>
<evidence type="ECO:0000313" key="9">
    <source>
        <dbReference type="Proteomes" id="UP001075354"/>
    </source>
</evidence>
<protein>
    <recommendedName>
        <fullName evidence="7">MYND-type domain-containing protein</fullName>
    </recommendedName>
</protein>
<dbReference type="Pfam" id="PF01753">
    <property type="entry name" value="zf-MYND"/>
    <property type="match status" value="1"/>
</dbReference>
<feature type="region of interest" description="Disordered" evidence="6">
    <location>
        <begin position="739"/>
        <end position="774"/>
    </location>
</feature>
<dbReference type="SUPFAM" id="SSF144232">
    <property type="entry name" value="HIT/MYND zinc finger-like"/>
    <property type="match status" value="1"/>
</dbReference>
<reference evidence="8" key="1">
    <citation type="submission" date="2022-12" db="EMBL/GenBank/DDBJ databases">
        <title>Chromosome-level genome assembly of the bean flower thrips Megalurothrips usitatus.</title>
        <authorList>
            <person name="Ma L."/>
            <person name="Liu Q."/>
            <person name="Li H."/>
            <person name="Cai W."/>
        </authorList>
    </citation>
    <scope>NUCLEOTIDE SEQUENCE</scope>
    <source>
        <strain evidence="8">Cailab_2022a</strain>
    </source>
</reference>
<keyword evidence="5" id="KW-0175">Coiled coil</keyword>
<feature type="compositionally biased region" description="Gly residues" evidence="6">
    <location>
        <begin position="639"/>
        <end position="649"/>
    </location>
</feature>
<dbReference type="PROSITE" id="PS50865">
    <property type="entry name" value="ZF_MYND_2"/>
    <property type="match status" value="1"/>
</dbReference>
<dbReference type="FunFam" id="6.10.140.2220:FF:000022">
    <property type="entry name" value="Leucine-rich repeat-containing protein"/>
    <property type="match status" value="1"/>
</dbReference>